<accession>A0A8W8J981</accession>
<sequence length="181" mass="19604">MVTGQKHGRVWDANTKLATAMIHTSMNASQVNNFLAAINIPPPVSEKAITNRMKEAGLAVEEIAKESMQEAISEERLLTHEKHGADAITASVDAGCQKRGSGCSYDSLSGTQEHWPIPWGNKLTSPEVREGPTYEPGVEFNDLEVDDVEAIPPPNYPPLESSPVGSGSYVYFDLEATGFCK</sequence>
<proteinExistence type="predicted"/>
<evidence type="ECO:0000313" key="3">
    <source>
        <dbReference type="Proteomes" id="UP000005408"/>
    </source>
</evidence>
<protein>
    <recommendedName>
        <fullName evidence="1">Mutator-like transposase domain-containing protein</fullName>
    </recommendedName>
</protein>
<dbReference type="InterPro" id="IPR049012">
    <property type="entry name" value="Mutator_transp_dom"/>
</dbReference>
<evidence type="ECO:0000313" key="2">
    <source>
        <dbReference type="EnsemblMetazoa" id="G17723.1:cds"/>
    </source>
</evidence>
<feature type="domain" description="Mutator-like transposase" evidence="1">
    <location>
        <begin position="7"/>
        <end position="111"/>
    </location>
</feature>
<organism evidence="2 3">
    <name type="scientific">Magallana gigas</name>
    <name type="common">Pacific oyster</name>
    <name type="synonym">Crassostrea gigas</name>
    <dbReference type="NCBI Taxonomy" id="29159"/>
    <lineage>
        <taxon>Eukaryota</taxon>
        <taxon>Metazoa</taxon>
        <taxon>Spiralia</taxon>
        <taxon>Lophotrochozoa</taxon>
        <taxon>Mollusca</taxon>
        <taxon>Bivalvia</taxon>
        <taxon>Autobranchia</taxon>
        <taxon>Pteriomorphia</taxon>
        <taxon>Ostreida</taxon>
        <taxon>Ostreoidea</taxon>
        <taxon>Ostreidae</taxon>
        <taxon>Magallana</taxon>
    </lineage>
</organism>
<dbReference type="EnsemblMetazoa" id="G17723.1">
    <property type="protein sequence ID" value="G17723.1:cds"/>
    <property type="gene ID" value="G17723"/>
</dbReference>
<evidence type="ECO:0000259" key="1">
    <source>
        <dbReference type="Pfam" id="PF20700"/>
    </source>
</evidence>
<dbReference type="Pfam" id="PF20700">
    <property type="entry name" value="Mutator"/>
    <property type="match status" value="1"/>
</dbReference>
<keyword evidence="3" id="KW-1185">Reference proteome</keyword>
<dbReference type="AlphaFoldDB" id="A0A8W8J981"/>
<dbReference type="Proteomes" id="UP000005408">
    <property type="component" value="Unassembled WGS sequence"/>
</dbReference>
<reference evidence="2" key="1">
    <citation type="submission" date="2022-08" db="UniProtKB">
        <authorList>
            <consortium name="EnsemblMetazoa"/>
        </authorList>
    </citation>
    <scope>IDENTIFICATION</scope>
    <source>
        <strain evidence="2">05x7-T-G4-1.051#20</strain>
    </source>
</reference>
<name>A0A8W8J981_MAGGI</name>